<feature type="region of interest" description="Disordered" evidence="1">
    <location>
        <begin position="1"/>
        <end position="30"/>
    </location>
</feature>
<accession>A0AA38I1N3</accession>
<feature type="compositionally biased region" description="Basic and acidic residues" evidence="1">
    <location>
        <begin position="1"/>
        <end position="10"/>
    </location>
</feature>
<organism evidence="2 3">
    <name type="scientific">Zophobas morio</name>
    <dbReference type="NCBI Taxonomy" id="2755281"/>
    <lineage>
        <taxon>Eukaryota</taxon>
        <taxon>Metazoa</taxon>
        <taxon>Ecdysozoa</taxon>
        <taxon>Arthropoda</taxon>
        <taxon>Hexapoda</taxon>
        <taxon>Insecta</taxon>
        <taxon>Pterygota</taxon>
        <taxon>Neoptera</taxon>
        <taxon>Endopterygota</taxon>
        <taxon>Coleoptera</taxon>
        <taxon>Polyphaga</taxon>
        <taxon>Cucujiformia</taxon>
        <taxon>Tenebrionidae</taxon>
        <taxon>Zophobas</taxon>
    </lineage>
</organism>
<comment type="caution">
    <text evidence="2">The sequence shown here is derived from an EMBL/GenBank/DDBJ whole genome shotgun (WGS) entry which is preliminary data.</text>
</comment>
<sequence>MEAPDRHRSELTSIAPRSPLAHSRTLRGGSSCDPVAPLTAVLEDVQLHPRMLSAQSCVKQFHTSSFNAYRVLCSLATSLINPINPKIQEEA</sequence>
<protein>
    <submittedName>
        <fullName evidence="2">Uncharacterized protein</fullName>
    </submittedName>
</protein>
<evidence type="ECO:0000313" key="2">
    <source>
        <dbReference type="EMBL" id="KAJ3648868.1"/>
    </source>
</evidence>
<proteinExistence type="predicted"/>
<dbReference type="AlphaFoldDB" id="A0AA38I1N3"/>
<dbReference type="Proteomes" id="UP001168821">
    <property type="component" value="Unassembled WGS sequence"/>
</dbReference>
<gene>
    <name evidence="2" type="ORF">Zmor_020637</name>
</gene>
<evidence type="ECO:0000256" key="1">
    <source>
        <dbReference type="SAM" id="MobiDB-lite"/>
    </source>
</evidence>
<reference evidence="2" key="1">
    <citation type="journal article" date="2023" name="G3 (Bethesda)">
        <title>Whole genome assemblies of Zophobas morio and Tenebrio molitor.</title>
        <authorList>
            <person name="Kaur S."/>
            <person name="Stinson S.A."/>
            <person name="diCenzo G.C."/>
        </authorList>
    </citation>
    <scope>NUCLEOTIDE SEQUENCE</scope>
    <source>
        <strain evidence="2">QUZm001</strain>
    </source>
</reference>
<keyword evidence="3" id="KW-1185">Reference proteome</keyword>
<name>A0AA38I1N3_9CUCU</name>
<evidence type="ECO:0000313" key="3">
    <source>
        <dbReference type="Proteomes" id="UP001168821"/>
    </source>
</evidence>
<dbReference type="EMBL" id="JALNTZ010000006">
    <property type="protein sequence ID" value="KAJ3648868.1"/>
    <property type="molecule type" value="Genomic_DNA"/>
</dbReference>